<name>A0AAD6Z1M9_9AGAR</name>
<reference evidence="2" key="1">
    <citation type="submission" date="2023-03" db="EMBL/GenBank/DDBJ databases">
        <title>Massive genome expansion in bonnet fungi (Mycena s.s.) driven by repeated elements and novel gene families across ecological guilds.</title>
        <authorList>
            <consortium name="Lawrence Berkeley National Laboratory"/>
            <person name="Harder C.B."/>
            <person name="Miyauchi S."/>
            <person name="Viragh M."/>
            <person name="Kuo A."/>
            <person name="Thoen E."/>
            <person name="Andreopoulos B."/>
            <person name="Lu D."/>
            <person name="Skrede I."/>
            <person name="Drula E."/>
            <person name="Henrissat B."/>
            <person name="Morin E."/>
            <person name="Kohler A."/>
            <person name="Barry K."/>
            <person name="LaButti K."/>
            <person name="Morin E."/>
            <person name="Salamov A."/>
            <person name="Lipzen A."/>
            <person name="Mereny Z."/>
            <person name="Hegedus B."/>
            <person name="Baldrian P."/>
            <person name="Stursova M."/>
            <person name="Weitz H."/>
            <person name="Taylor A."/>
            <person name="Grigoriev I.V."/>
            <person name="Nagy L.G."/>
            <person name="Martin F."/>
            <person name="Kauserud H."/>
        </authorList>
    </citation>
    <scope>NUCLEOTIDE SEQUENCE</scope>
    <source>
        <strain evidence="2">CBHHK002</strain>
    </source>
</reference>
<feature type="region of interest" description="Disordered" evidence="1">
    <location>
        <begin position="178"/>
        <end position="298"/>
    </location>
</feature>
<feature type="region of interest" description="Disordered" evidence="1">
    <location>
        <begin position="122"/>
        <end position="150"/>
    </location>
</feature>
<feature type="compositionally biased region" description="Basic and acidic residues" evidence="1">
    <location>
        <begin position="124"/>
        <end position="133"/>
    </location>
</feature>
<feature type="compositionally biased region" description="Basic and acidic residues" evidence="1">
    <location>
        <begin position="277"/>
        <end position="290"/>
    </location>
</feature>
<dbReference type="Proteomes" id="UP001218218">
    <property type="component" value="Unassembled WGS sequence"/>
</dbReference>
<evidence type="ECO:0000256" key="1">
    <source>
        <dbReference type="SAM" id="MobiDB-lite"/>
    </source>
</evidence>
<comment type="caution">
    <text evidence="2">The sequence shown here is derived from an EMBL/GenBank/DDBJ whole genome shotgun (WGS) entry which is preliminary data.</text>
</comment>
<keyword evidence="3" id="KW-1185">Reference proteome</keyword>
<evidence type="ECO:0000313" key="3">
    <source>
        <dbReference type="Proteomes" id="UP001218218"/>
    </source>
</evidence>
<dbReference type="EMBL" id="JARIHO010000110">
    <property type="protein sequence ID" value="KAJ7302916.1"/>
    <property type="molecule type" value="Genomic_DNA"/>
</dbReference>
<proteinExistence type="predicted"/>
<feature type="compositionally biased region" description="Gly residues" evidence="1">
    <location>
        <begin position="183"/>
        <end position="196"/>
    </location>
</feature>
<gene>
    <name evidence="2" type="ORF">DFH08DRAFT_988587</name>
</gene>
<evidence type="ECO:0000313" key="2">
    <source>
        <dbReference type="EMBL" id="KAJ7302916.1"/>
    </source>
</evidence>
<organism evidence="2 3">
    <name type="scientific">Mycena albidolilacea</name>
    <dbReference type="NCBI Taxonomy" id="1033008"/>
    <lineage>
        <taxon>Eukaryota</taxon>
        <taxon>Fungi</taxon>
        <taxon>Dikarya</taxon>
        <taxon>Basidiomycota</taxon>
        <taxon>Agaricomycotina</taxon>
        <taxon>Agaricomycetes</taxon>
        <taxon>Agaricomycetidae</taxon>
        <taxon>Agaricales</taxon>
        <taxon>Marasmiineae</taxon>
        <taxon>Mycenaceae</taxon>
        <taxon>Mycena</taxon>
    </lineage>
</organism>
<feature type="region of interest" description="Disordered" evidence="1">
    <location>
        <begin position="318"/>
        <end position="397"/>
    </location>
</feature>
<accession>A0AAD6Z1M9</accession>
<sequence>MHRPKRPAHALHPTGAPYFSNYLLGTCSLPSGIKLERFLTSSYVPITDRHRGALPLPRSPLQRTRLFLFPGPPTPAHPSLPLPCPLLLHPRAKQRLALQQRIQLAQHLQHRRHQLEPRVLVPADRLRPRRGDEAPEAASQNERGEERRDANQVAAYLSRDMPCVGPEAMVGRLRGGEAVTGSGRVGQRGWGRNGRGGGEERRSAQIKAGQVERKEGEMRGCAGRGGEVARKGGETVNSGRREWKAKKQETALTPARTAAKRPHAKLAEDLVTSGDGNVERHGPPGTRREGCSPTQYMSTSTRSGAACVLLATPSPYLPMASDMPRDTKQPRPRSVRAQRLSSRSSSLLSPMRHTAHPPPGPAIAVAHADIRRKHRDLTRDTPALRDAGQRTLARPTP</sequence>
<protein>
    <submittedName>
        <fullName evidence="2">Uncharacterized protein</fullName>
    </submittedName>
</protein>
<dbReference type="AlphaFoldDB" id="A0AAD6Z1M9"/>
<feature type="compositionally biased region" description="Low complexity" evidence="1">
    <location>
        <begin position="339"/>
        <end position="349"/>
    </location>
</feature>
<feature type="compositionally biased region" description="Basic and acidic residues" evidence="1">
    <location>
        <begin position="227"/>
        <end position="249"/>
    </location>
</feature>